<keyword evidence="2" id="KW-0520">NAD</keyword>
<dbReference type="EMBL" id="CP003742">
    <property type="protein sequence ID" value="AGI71597.1"/>
    <property type="molecule type" value="Genomic_DNA"/>
</dbReference>
<accession>M9RHD7</accession>
<dbReference type="eggNOG" id="COG2084">
    <property type="taxonomic scope" value="Bacteria"/>
</dbReference>
<dbReference type="GO" id="GO:0051287">
    <property type="term" value="F:NAD binding"/>
    <property type="evidence" value="ECO:0007669"/>
    <property type="project" value="InterPro"/>
</dbReference>
<dbReference type="PANTHER" id="PTHR43580:SF2">
    <property type="entry name" value="CYTOKINE-LIKE NUCLEAR FACTOR N-PAC"/>
    <property type="match status" value="1"/>
</dbReference>
<organism evidence="6 7">
    <name type="scientific">Octadecabacter arcticus 238</name>
    <dbReference type="NCBI Taxonomy" id="391616"/>
    <lineage>
        <taxon>Bacteria</taxon>
        <taxon>Pseudomonadati</taxon>
        <taxon>Pseudomonadota</taxon>
        <taxon>Alphaproteobacteria</taxon>
        <taxon>Rhodobacterales</taxon>
        <taxon>Roseobacteraceae</taxon>
        <taxon>Octadecabacter</taxon>
    </lineage>
</organism>
<reference evidence="6 7" key="1">
    <citation type="journal article" date="2013" name="PLoS ONE">
        <title>Poles Apart: Arctic and Antarctic Octadecabacter strains Share High Genome Plasticity and a New Type of Xanthorhodopsin.</title>
        <authorList>
            <person name="Vollmers J."/>
            <person name="Voget S."/>
            <person name="Dietrich S."/>
            <person name="Gollnow K."/>
            <person name="Smits M."/>
            <person name="Meyer K."/>
            <person name="Brinkhoff T."/>
            <person name="Simon M."/>
            <person name="Daniel R."/>
        </authorList>
    </citation>
    <scope>NUCLEOTIDE SEQUENCE [LARGE SCALE GENOMIC DNA]</scope>
    <source>
        <strain evidence="6 7">238</strain>
    </source>
</reference>
<dbReference type="EC" id="1.1.1.60" evidence="6"/>
<dbReference type="SUPFAM" id="SSF48179">
    <property type="entry name" value="6-phosphogluconate dehydrogenase C-terminal domain-like"/>
    <property type="match status" value="1"/>
</dbReference>
<evidence type="ECO:0000259" key="4">
    <source>
        <dbReference type="Pfam" id="PF03446"/>
    </source>
</evidence>
<dbReference type="InterPro" id="IPR008927">
    <property type="entry name" value="6-PGluconate_DH-like_C_sf"/>
</dbReference>
<dbReference type="RefSeq" id="WP_015494788.1">
    <property type="nucleotide sequence ID" value="NC_020908.1"/>
</dbReference>
<proteinExistence type="predicted"/>
<dbReference type="Pfam" id="PF14833">
    <property type="entry name" value="NAD_binding_11"/>
    <property type="match status" value="1"/>
</dbReference>
<evidence type="ECO:0000256" key="2">
    <source>
        <dbReference type="ARBA" id="ARBA00023027"/>
    </source>
</evidence>
<dbReference type="SUPFAM" id="SSF51735">
    <property type="entry name" value="NAD(P)-binding Rossmann-fold domains"/>
    <property type="match status" value="1"/>
</dbReference>
<dbReference type="KEGG" id="oar:OA238_c14500"/>
<feature type="active site" evidence="3">
    <location>
        <position position="169"/>
    </location>
</feature>
<evidence type="ECO:0000259" key="5">
    <source>
        <dbReference type="Pfam" id="PF14833"/>
    </source>
</evidence>
<dbReference type="STRING" id="391616.OA238_c14500"/>
<keyword evidence="1 6" id="KW-0560">Oxidoreductase</keyword>
<gene>
    <name evidence="6" type="ORF">OA238_c14500</name>
</gene>
<keyword evidence="7" id="KW-1185">Reference proteome</keyword>
<protein>
    <submittedName>
        <fullName evidence="6">Putative2-hydroxy-3-oxopropionate reductase</fullName>
        <ecNumber evidence="6">1.1.1.60</ecNumber>
    </submittedName>
</protein>
<sequence length="289" mass="30136">MRVGFAGLGRMGQHMARNLASAGFDLVLWNRTQAVAKTLAEQVGCATANTPRDLAERCDIVITMLSDDAASETVHLGSDGLFFGAHAKHFIEMGTMSPDHIADLVANAPLGANVVDAPVSGATQAAADAQLLIMAGCTSDAVQPLMPVFNAMGRKVITLDTSGAGAVMKLAVNAMIHGINQTLAEAMTLTQALGIAPDRAFDVIEASAACAPMLKYRRALYLDEAANDVTFTVALAQKDMALAADLARANGVAMPQGAATLSVLTKAMAQGFQNRDMAAILNFMREGNT</sequence>
<dbReference type="InterPro" id="IPR006115">
    <property type="entry name" value="6PGDH_NADP-bd"/>
</dbReference>
<dbReference type="Pfam" id="PF03446">
    <property type="entry name" value="NAD_binding_2"/>
    <property type="match status" value="1"/>
</dbReference>
<dbReference type="InterPro" id="IPR015815">
    <property type="entry name" value="HIBADH-related"/>
</dbReference>
<name>M9RHD7_9RHOB</name>
<evidence type="ECO:0000313" key="6">
    <source>
        <dbReference type="EMBL" id="AGI71597.1"/>
    </source>
</evidence>
<dbReference type="InterPro" id="IPR036291">
    <property type="entry name" value="NAD(P)-bd_dom_sf"/>
</dbReference>
<dbReference type="InterPro" id="IPR051265">
    <property type="entry name" value="HIBADH-related_NP60_sf"/>
</dbReference>
<feature type="domain" description="6-phosphogluconate dehydrogenase NADP-binding" evidence="4">
    <location>
        <begin position="2"/>
        <end position="157"/>
    </location>
</feature>
<dbReference type="PIRSF" id="PIRSF000103">
    <property type="entry name" value="HIBADH"/>
    <property type="match status" value="1"/>
</dbReference>
<dbReference type="GO" id="GO:0008679">
    <property type="term" value="F:2-hydroxy-3-oxopropionate reductase activity"/>
    <property type="evidence" value="ECO:0007669"/>
    <property type="project" value="UniProtKB-EC"/>
</dbReference>
<dbReference type="InterPro" id="IPR029154">
    <property type="entry name" value="HIBADH-like_NADP-bd"/>
</dbReference>
<dbReference type="OrthoDB" id="9812907at2"/>
<evidence type="ECO:0000313" key="7">
    <source>
        <dbReference type="Proteomes" id="UP000004688"/>
    </source>
</evidence>
<dbReference type="AlphaFoldDB" id="M9RHD7"/>
<dbReference type="Gene3D" id="1.10.1040.10">
    <property type="entry name" value="N-(1-d-carboxylethyl)-l-norvaline Dehydrogenase, domain 2"/>
    <property type="match status" value="1"/>
</dbReference>
<dbReference type="PANTHER" id="PTHR43580">
    <property type="entry name" value="OXIDOREDUCTASE GLYR1-RELATED"/>
    <property type="match status" value="1"/>
</dbReference>
<feature type="domain" description="3-hydroxyisobutyrate dehydrogenase-like NAD-binding" evidence="5">
    <location>
        <begin position="163"/>
        <end position="283"/>
    </location>
</feature>
<dbReference type="Gene3D" id="3.40.50.720">
    <property type="entry name" value="NAD(P)-binding Rossmann-like Domain"/>
    <property type="match status" value="1"/>
</dbReference>
<dbReference type="HOGENOM" id="CLU_035117_1_0_5"/>
<evidence type="ECO:0000256" key="3">
    <source>
        <dbReference type="PIRSR" id="PIRSR000103-1"/>
    </source>
</evidence>
<dbReference type="GO" id="GO:0050661">
    <property type="term" value="F:NADP binding"/>
    <property type="evidence" value="ECO:0007669"/>
    <property type="project" value="InterPro"/>
</dbReference>
<dbReference type="Proteomes" id="UP000004688">
    <property type="component" value="Chromosome"/>
</dbReference>
<evidence type="ECO:0000256" key="1">
    <source>
        <dbReference type="ARBA" id="ARBA00023002"/>
    </source>
</evidence>
<dbReference type="InterPro" id="IPR013328">
    <property type="entry name" value="6PGD_dom2"/>
</dbReference>